<dbReference type="EMBL" id="BMXA01000008">
    <property type="protein sequence ID" value="GHA19913.1"/>
    <property type="molecule type" value="Genomic_DNA"/>
</dbReference>
<evidence type="ECO:0000259" key="3">
    <source>
        <dbReference type="Pfam" id="PF05569"/>
    </source>
</evidence>
<name>A0A918S208_9GAMM</name>
<dbReference type="InterPro" id="IPR011055">
    <property type="entry name" value="Dup_hybrid_motif"/>
</dbReference>
<dbReference type="InterPro" id="IPR050570">
    <property type="entry name" value="Cell_wall_metabolism_enzyme"/>
</dbReference>
<keyword evidence="1" id="KW-1133">Transmembrane helix</keyword>
<feature type="domain" description="Peptidase M56" evidence="3">
    <location>
        <begin position="13"/>
        <end position="265"/>
    </location>
</feature>
<evidence type="ECO:0000313" key="4">
    <source>
        <dbReference type="EMBL" id="GHA19913.1"/>
    </source>
</evidence>
<evidence type="ECO:0000313" key="5">
    <source>
        <dbReference type="Proteomes" id="UP000614811"/>
    </source>
</evidence>
<organism evidence="4 5">
    <name type="scientific">Arenicella chitinivorans</name>
    <dbReference type="NCBI Taxonomy" id="1329800"/>
    <lineage>
        <taxon>Bacteria</taxon>
        <taxon>Pseudomonadati</taxon>
        <taxon>Pseudomonadota</taxon>
        <taxon>Gammaproteobacteria</taxon>
        <taxon>Arenicellales</taxon>
        <taxon>Arenicellaceae</taxon>
        <taxon>Arenicella</taxon>
    </lineage>
</organism>
<feature type="transmembrane region" description="Helical" evidence="1">
    <location>
        <begin position="6"/>
        <end position="25"/>
    </location>
</feature>
<dbReference type="GO" id="GO:0004222">
    <property type="term" value="F:metalloendopeptidase activity"/>
    <property type="evidence" value="ECO:0007669"/>
    <property type="project" value="TreeGrafter"/>
</dbReference>
<dbReference type="Pfam" id="PF05569">
    <property type="entry name" value="Peptidase_M56"/>
    <property type="match status" value="1"/>
</dbReference>
<dbReference type="Proteomes" id="UP000614811">
    <property type="component" value="Unassembled WGS sequence"/>
</dbReference>
<reference evidence="4" key="1">
    <citation type="journal article" date="2014" name="Int. J. Syst. Evol. Microbiol.">
        <title>Complete genome sequence of Corynebacterium casei LMG S-19264T (=DSM 44701T), isolated from a smear-ripened cheese.</title>
        <authorList>
            <consortium name="US DOE Joint Genome Institute (JGI-PGF)"/>
            <person name="Walter F."/>
            <person name="Albersmeier A."/>
            <person name="Kalinowski J."/>
            <person name="Ruckert C."/>
        </authorList>
    </citation>
    <scope>NUCLEOTIDE SEQUENCE</scope>
    <source>
        <strain evidence="4">KCTC 12711</strain>
    </source>
</reference>
<comment type="caution">
    <text evidence="4">The sequence shown here is derived from an EMBL/GenBank/DDBJ whole genome shotgun (WGS) entry which is preliminary data.</text>
</comment>
<feature type="transmembrane region" description="Helical" evidence="1">
    <location>
        <begin position="37"/>
        <end position="58"/>
    </location>
</feature>
<protein>
    <submittedName>
        <fullName evidence="4">Uncharacterized protein</fullName>
    </submittedName>
</protein>
<dbReference type="SUPFAM" id="SSF51261">
    <property type="entry name" value="Duplicated hybrid motif"/>
    <property type="match status" value="1"/>
</dbReference>
<sequence length="474" mass="52108">MITALVFSWAVFITSTTMFLLLGLLSKFSTRVRQSSLVWASALVAVVLIAGLSSWWYFVPSLSPSRDLVVLTDSPLLAAVGRFNWQATNTSVAPAVGRGQMLMTIWTVVYLAGVALCLLRLWFGRRRAAHIANSAIPDTLNSVQDIWLTEQLVSPCVLRCGWLGDYRIVLPRTLASGLTEAQLRMVIAHEQAHIRRCDDQVGLLLRLVVSLSWFSPFMHRLFAAWAEAIEIQCDQAVVATKSRSQRCEYVHTLVKTMRFTQQHNDHLPVATFVTTSIRREKMRICLALGDRPYRALGRVAKVLILISTFAGSAVGGMALSSGMPKEGLPASVDNAITQQIAMLHEGRHTSGFGLAKHPFKPGKQRNHTGVDIAAPKGTLIHAPADGIILTATDLYKGMPKYGKVVVLESDSNTQTLLAHLDDYMVEVGQRVMAGQPIATIGNTGQTTGPHVHIETRLNGERVDPHTIWNLPQPK</sequence>
<feature type="transmembrane region" description="Helical" evidence="1">
    <location>
        <begin position="103"/>
        <end position="123"/>
    </location>
</feature>
<accession>A0A918S208</accession>
<dbReference type="InterPro" id="IPR016047">
    <property type="entry name" value="M23ase_b-sheet_dom"/>
</dbReference>
<gene>
    <name evidence="4" type="ORF">GCM10008090_32110</name>
</gene>
<feature type="transmembrane region" description="Helical" evidence="1">
    <location>
        <begin position="299"/>
        <end position="319"/>
    </location>
</feature>
<dbReference type="InterPro" id="IPR008756">
    <property type="entry name" value="Peptidase_M56"/>
</dbReference>
<reference evidence="4" key="2">
    <citation type="submission" date="2020-09" db="EMBL/GenBank/DDBJ databases">
        <authorList>
            <person name="Sun Q."/>
            <person name="Kim S."/>
        </authorList>
    </citation>
    <scope>NUCLEOTIDE SEQUENCE</scope>
    <source>
        <strain evidence="4">KCTC 12711</strain>
    </source>
</reference>
<dbReference type="RefSeq" id="WP_189402728.1">
    <property type="nucleotide sequence ID" value="NZ_BMXA01000008.1"/>
</dbReference>
<dbReference type="AlphaFoldDB" id="A0A918S208"/>
<keyword evidence="1" id="KW-0472">Membrane</keyword>
<keyword evidence="1" id="KW-0812">Transmembrane</keyword>
<keyword evidence="5" id="KW-1185">Reference proteome</keyword>
<evidence type="ECO:0000256" key="1">
    <source>
        <dbReference type="SAM" id="Phobius"/>
    </source>
</evidence>
<dbReference type="Pfam" id="PF01551">
    <property type="entry name" value="Peptidase_M23"/>
    <property type="match status" value="1"/>
</dbReference>
<dbReference type="CDD" id="cd07341">
    <property type="entry name" value="M56_BlaR1_MecR1_like"/>
    <property type="match status" value="1"/>
</dbReference>
<dbReference type="PANTHER" id="PTHR21666">
    <property type="entry name" value="PEPTIDASE-RELATED"/>
    <property type="match status" value="1"/>
</dbReference>
<dbReference type="Gene3D" id="2.70.70.10">
    <property type="entry name" value="Glucose Permease (Domain IIA)"/>
    <property type="match status" value="1"/>
</dbReference>
<proteinExistence type="predicted"/>
<dbReference type="PANTHER" id="PTHR21666:SF270">
    <property type="entry name" value="MUREIN HYDROLASE ACTIVATOR ENVC"/>
    <property type="match status" value="1"/>
</dbReference>
<evidence type="ECO:0000259" key="2">
    <source>
        <dbReference type="Pfam" id="PF01551"/>
    </source>
</evidence>
<feature type="domain" description="M23ase beta-sheet core" evidence="2">
    <location>
        <begin position="366"/>
        <end position="464"/>
    </location>
</feature>
<dbReference type="CDD" id="cd12797">
    <property type="entry name" value="M23_peptidase"/>
    <property type="match status" value="1"/>
</dbReference>